<reference evidence="3" key="2">
    <citation type="journal article" date="2022" name="Hortic Res">
        <title>The genome of Dioscorea zingiberensis sheds light on the biosynthesis, origin and evolution of the medicinally important diosgenin saponins.</title>
        <authorList>
            <person name="Li Y."/>
            <person name="Tan C."/>
            <person name="Li Z."/>
            <person name="Guo J."/>
            <person name="Li S."/>
            <person name="Chen X."/>
            <person name="Wang C."/>
            <person name="Dai X."/>
            <person name="Yang H."/>
            <person name="Song W."/>
            <person name="Hou L."/>
            <person name="Xu J."/>
            <person name="Tong Z."/>
            <person name="Xu A."/>
            <person name="Yuan X."/>
            <person name="Wang W."/>
            <person name="Yang Q."/>
            <person name="Chen L."/>
            <person name="Sun Z."/>
            <person name="Wang K."/>
            <person name="Pan B."/>
            <person name="Chen J."/>
            <person name="Bao Y."/>
            <person name="Liu F."/>
            <person name="Qi X."/>
            <person name="Gang D.R."/>
            <person name="Wen J."/>
            <person name="Li J."/>
        </authorList>
    </citation>
    <scope>NUCLEOTIDE SEQUENCE</scope>
    <source>
        <strain evidence="3">Dzin_1.0</strain>
    </source>
</reference>
<evidence type="ECO:0000313" key="4">
    <source>
        <dbReference type="Proteomes" id="UP001085076"/>
    </source>
</evidence>
<proteinExistence type="inferred from homology"/>
<gene>
    <name evidence="3" type="ORF">J5N97_017077</name>
</gene>
<reference evidence="3" key="1">
    <citation type="submission" date="2021-03" db="EMBL/GenBank/DDBJ databases">
        <authorList>
            <person name="Li Z."/>
            <person name="Yang C."/>
        </authorList>
    </citation>
    <scope>NUCLEOTIDE SEQUENCE</scope>
    <source>
        <strain evidence="3">Dzin_1.0</strain>
        <tissue evidence="3">Leaf</tissue>
    </source>
</reference>
<dbReference type="EMBL" id="JAGGNH010000004">
    <property type="protein sequence ID" value="KAJ0975112.1"/>
    <property type="molecule type" value="Genomic_DNA"/>
</dbReference>
<dbReference type="Proteomes" id="UP001085076">
    <property type="component" value="Miscellaneous, Linkage group lg04"/>
</dbReference>
<dbReference type="PANTHER" id="PTHR33155">
    <property type="entry name" value="FANTASTIC FOUR-LIKE PROTEIN (DUF3049)"/>
    <property type="match status" value="1"/>
</dbReference>
<dbReference type="OrthoDB" id="777888at2759"/>
<sequence>MQTSTPSSPSIKLLEAPGLKTLPDYSHVHTPMSANIINRAPLLSLSTVLEEPTTEVFQDRDHEDDDEHDDVDEENVCWGTYGRRTVLKFPPPITHLAMTCKLKCQLPWVWERSYKDGRLVLRQVPVIQHEYMQAQRKNGRLTLQLIQKNDYLVDFIKRMELKEKDQNSVVLESCELDKSTEEGKEEKKEVKKVIQVKTMDENYCSSSMEINMPKTETVLVECQALCA</sequence>
<name>A0A9D5CL87_9LILI</name>
<evidence type="ECO:0000313" key="3">
    <source>
        <dbReference type="EMBL" id="KAJ0975112.1"/>
    </source>
</evidence>
<protein>
    <recommendedName>
        <fullName evidence="2">FAF domain-containing protein</fullName>
    </recommendedName>
</protein>
<comment type="similarity">
    <text evidence="1">Belongs to the fantastic four family.</text>
</comment>
<dbReference type="InterPro" id="IPR046431">
    <property type="entry name" value="FAF_dom"/>
</dbReference>
<dbReference type="AlphaFoldDB" id="A0A9D5CL87"/>
<evidence type="ECO:0000256" key="1">
    <source>
        <dbReference type="ARBA" id="ARBA00008690"/>
    </source>
</evidence>
<accession>A0A9D5CL87</accession>
<comment type="caution">
    <text evidence="3">The sequence shown here is derived from an EMBL/GenBank/DDBJ whole genome shotgun (WGS) entry which is preliminary data.</text>
</comment>
<dbReference type="InterPro" id="IPR021410">
    <property type="entry name" value="FAF"/>
</dbReference>
<keyword evidence="4" id="KW-1185">Reference proteome</keyword>
<evidence type="ECO:0000259" key="2">
    <source>
        <dbReference type="Pfam" id="PF11250"/>
    </source>
</evidence>
<feature type="domain" description="FAF" evidence="2">
    <location>
        <begin position="88"/>
        <end position="145"/>
    </location>
</feature>
<dbReference type="Pfam" id="PF11250">
    <property type="entry name" value="FAF"/>
    <property type="match status" value="1"/>
</dbReference>
<dbReference type="PANTHER" id="PTHR33155:SF75">
    <property type="entry name" value="OS02G0750800 PROTEIN"/>
    <property type="match status" value="1"/>
</dbReference>
<organism evidence="3 4">
    <name type="scientific">Dioscorea zingiberensis</name>
    <dbReference type="NCBI Taxonomy" id="325984"/>
    <lineage>
        <taxon>Eukaryota</taxon>
        <taxon>Viridiplantae</taxon>
        <taxon>Streptophyta</taxon>
        <taxon>Embryophyta</taxon>
        <taxon>Tracheophyta</taxon>
        <taxon>Spermatophyta</taxon>
        <taxon>Magnoliopsida</taxon>
        <taxon>Liliopsida</taxon>
        <taxon>Dioscoreales</taxon>
        <taxon>Dioscoreaceae</taxon>
        <taxon>Dioscorea</taxon>
    </lineage>
</organism>